<dbReference type="STRING" id="1913578.LPB140_05035"/>
<dbReference type="OrthoDB" id="5400913at2"/>
<dbReference type="InterPro" id="IPR047589">
    <property type="entry name" value="DUF11_rpt"/>
</dbReference>
<reference evidence="2 3" key="1">
    <citation type="submission" date="2016-11" db="EMBL/GenBank/DDBJ databases">
        <title>Sphingorhabdus sp. LPB0140, isolated from marine environment.</title>
        <authorList>
            <person name="Kim E."/>
            <person name="Yi H."/>
        </authorList>
    </citation>
    <scope>NUCLEOTIDE SEQUENCE [LARGE SCALE GENOMIC DNA]</scope>
    <source>
        <strain evidence="2 3">LPB0140</strain>
    </source>
</reference>
<evidence type="ECO:0000313" key="2">
    <source>
        <dbReference type="EMBL" id="APG62271.1"/>
    </source>
</evidence>
<gene>
    <name evidence="2" type="ORF">LPB140_05035</name>
</gene>
<organism evidence="2 3">
    <name type="scientific">Sphingorhabdus lutea</name>
    <dbReference type="NCBI Taxonomy" id="1913578"/>
    <lineage>
        <taxon>Bacteria</taxon>
        <taxon>Pseudomonadati</taxon>
        <taxon>Pseudomonadota</taxon>
        <taxon>Alphaproteobacteria</taxon>
        <taxon>Sphingomonadales</taxon>
        <taxon>Sphingomonadaceae</taxon>
        <taxon>Sphingorhabdus</taxon>
    </lineage>
</organism>
<dbReference type="EMBL" id="CP018154">
    <property type="protein sequence ID" value="APG62271.1"/>
    <property type="molecule type" value="Genomic_DNA"/>
</dbReference>
<dbReference type="Proteomes" id="UP000242561">
    <property type="component" value="Chromosome"/>
</dbReference>
<feature type="transmembrane region" description="Helical" evidence="1">
    <location>
        <begin position="37"/>
        <end position="54"/>
    </location>
</feature>
<dbReference type="AlphaFoldDB" id="A0A1L3JAX3"/>
<accession>A0A1L3JAX3</accession>
<name>A0A1L3JAX3_9SPHN</name>
<keyword evidence="1" id="KW-0472">Membrane</keyword>
<evidence type="ECO:0000313" key="3">
    <source>
        <dbReference type="Proteomes" id="UP000242561"/>
    </source>
</evidence>
<proteinExistence type="predicted"/>
<keyword evidence="1" id="KW-0812">Transmembrane</keyword>
<evidence type="ECO:0000256" key="1">
    <source>
        <dbReference type="SAM" id="Phobius"/>
    </source>
</evidence>
<dbReference type="NCBIfam" id="TIGR01451">
    <property type="entry name" value="B_ant_repeat"/>
    <property type="match status" value="1"/>
</dbReference>
<keyword evidence="1" id="KW-1133">Transmembrane helix</keyword>
<dbReference type="KEGG" id="sphl:LPB140_05035"/>
<dbReference type="RefSeq" id="WP_072558922.1">
    <property type="nucleotide sequence ID" value="NZ_CP018154.1"/>
</dbReference>
<protein>
    <submittedName>
        <fullName evidence="2">Uncharacterized protein</fullName>
    </submittedName>
</protein>
<keyword evidence="3" id="KW-1185">Reference proteome</keyword>
<sequence>MMKEKINSINPAIAAGNIFRLNDFTSFFGRLFSPKNLVLSFLFFGLIFGIIFRADADLRTPSPPGWWDPDGVASGQDWHYRVPVTLPATSSVNSTAKVNVDFAVLMAQLSISGSFDINSVRVVRPNGTIAAVQEYTDTIFNNATDAASNNRGEVKWIVQDGGAQTYYIYFDITQNGTKSANAQPVINGNFEFSATGQEDPTNWSGTKTNANFDAQVRPNETVSVTTDGANQTRSTNGNANSGNFSYLLGARTNNEPAAGAPATTLSRTITVPATNPGNITIRWKPQGWDGSVNGATTQWDWIRAEIVNGATTNELIGPTAGNYVTNPFSPNMGTGAVSASAPGYGQYNGWDTTSTGTHTAGMTIAQGSENWFTANFSLAAYAGQTITIQFRTFNATLYKSWYLIDDIEWSIVNGTLGTAEAFGTVITAPIAGASFYPGTNMTITAQVDANPSAATNPMTANVYDNSGALVASNIRLYNDGTHGDVTANDAIWTNNGSDSGNPTYTIPVVSPSSNWTVRVFAKDASTSTNGAANNGLAKRNSLPTAQIEANYWNIDEILFNVIAANFNVTKINNVLSDPVSASNPKAIPGAVVRYCITMTNGGAAPLTNLSATDTMPTNVTYVAGSMRSGASCGAASTVEDDNNTGTDESDPYGASISGNVITAVAPTLAASTSFVLTYTVTVN</sequence>